<proteinExistence type="predicted"/>
<dbReference type="PATRIC" id="fig|1280950.3.peg.2286"/>
<dbReference type="STRING" id="1280950.HJO_11412"/>
<gene>
    <name evidence="2" type="ORF">HJO_11412</name>
</gene>
<keyword evidence="1" id="KW-0812">Transmembrane</keyword>
<sequence length="77" mass="8467">MNRFFKALVPTLLLTELALISSATAVWAILSEMHAGKYVVFGAEILDVIGAVLLSVVIFRMAWRSEGRMNLEKAGDN</sequence>
<dbReference type="EMBL" id="ARYK01000005">
    <property type="protein sequence ID" value="KCZ91722.1"/>
    <property type="molecule type" value="Genomic_DNA"/>
</dbReference>
<accession>A0A059FM82</accession>
<evidence type="ECO:0000313" key="3">
    <source>
        <dbReference type="Proteomes" id="UP000025171"/>
    </source>
</evidence>
<keyword evidence="3" id="KW-1185">Reference proteome</keyword>
<dbReference type="OrthoDB" id="7620104at2"/>
<comment type="caution">
    <text evidence="2">The sequence shown here is derived from an EMBL/GenBank/DDBJ whole genome shotgun (WGS) entry which is preliminary data.</text>
</comment>
<dbReference type="Proteomes" id="UP000025171">
    <property type="component" value="Unassembled WGS sequence"/>
</dbReference>
<evidence type="ECO:0000313" key="2">
    <source>
        <dbReference type="EMBL" id="KCZ91722.1"/>
    </source>
</evidence>
<evidence type="ECO:0000256" key="1">
    <source>
        <dbReference type="SAM" id="Phobius"/>
    </source>
</evidence>
<name>A0A059FM82_9PROT</name>
<feature type="transmembrane region" description="Helical" evidence="1">
    <location>
        <begin position="38"/>
        <end position="63"/>
    </location>
</feature>
<keyword evidence="1" id="KW-1133">Transmembrane helix</keyword>
<reference evidence="2 3" key="1">
    <citation type="journal article" date="2014" name="Antonie Van Leeuwenhoek">
        <title>Hyphomonas beringensis sp. nov. and Hyphomonas chukchiensis sp. nov., isolated from surface seawater of the Bering Sea and Chukchi Sea.</title>
        <authorList>
            <person name="Li C."/>
            <person name="Lai Q."/>
            <person name="Li G."/>
            <person name="Dong C."/>
            <person name="Wang J."/>
            <person name="Liao Y."/>
            <person name="Shao Z."/>
        </authorList>
    </citation>
    <scope>NUCLEOTIDE SEQUENCE [LARGE SCALE GENOMIC DNA]</scope>
    <source>
        <strain evidence="2 3">MHS-2</strain>
    </source>
</reference>
<dbReference type="AlphaFoldDB" id="A0A059FM82"/>
<organism evidence="2 3">
    <name type="scientific">Hyphomonas johnsonii MHS-2</name>
    <dbReference type="NCBI Taxonomy" id="1280950"/>
    <lineage>
        <taxon>Bacteria</taxon>
        <taxon>Pseudomonadati</taxon>
        <taxon>Pseudomonadota</taxon>
        <taxon>Alphaproteobacteria</taxon>
        <taxon>Hyphomonadales</taxon>
        <taxon>Hyphomonadaceae</taxon>
        <taxon>Hyphomonas</taxon>
    </lineage>
</organism>
<dbReference type="RefSeq" id="WP_035616991.1">
    <property type="nucleotide sequence ID" value="NZ_ARYK01000005.1"/>
</dbReference>
<keyword evidence="1" id="KW-0472">Membrane</keyword>
<protein>
    <submittedName>
        <fullName evidence="2">Uncharacterized protein</fullName>
    </submittedName>
</protein>